<dbReference type="SFLD" id="SFLDS00005">
    <property type="entry name" value="Isoprenoid_Synthase_Type_I"/>
    <property type="match status" value="1"/>
</dbReference>
<evidence type="ECO:0000256" key="1">
    <source>
        <dbReference type="ARBA" id="ARBA00001946"/>
    </source>
</evidence>
<accession>A0A411EYY1</accession>
<dbReference type="FunFam" id="1.50.10.130:FF:000001">
    <property type="entry name" value="Isoprene synthase, chloroplastic"/>
    <property type="match status" value="1"/>
</dbReference>
<dbReference type="SFLD" id="SFLDG01019">
    <property type="entry name" value="Terpene_Cyclase_Like_1_C_Termi"/>
    <property type="match status" value="1"/>
</dbReference>
<dbReference type="Gene3D" id="1.50.10.130">
    <property type="entry name" value="Terpene synthase, N-terminal domain"/>
    <property type="match status" value="1"/>
</dbReference>
<dbReference type="SUPFAM" id="SSF48576">
    <property type="entry name" value="Terpenoid synthases"/>
    <property type="match status" value="1"/>
</dbReference>
<dbReference type="SUPFAM" id="SSF48239">
    <property type="entry name" value="Terpenoid cyclases/Protein prenyltransferases"/>
    <property type="match status" value="1"/>
</dbReference>
<dbReference type="InterPro" id="IPR044814">
    <property type="entry name" value="Terpene_cyclase_plant_C1"/>
</dbReference>
<feature type="domain" description="Terpene synthase metal-binding" evidence="6">
    <location>
        <begin position="305"/>
        <end position="561"/>
    </location>
</feature>
<dbReference type="InterPro" id="IPR034741">
    <property type="entry name" value="Terpene_cyclase-like_1_C"/>
</dbReference>
<dbReference type="GO" id="GO:0009507">
    <property type="term" value="C:chloroplast"/>
    <property type="evidence" value="ECO:0007669"/>
    <property type="project" value="UniProtKB-SubCell"/>
</dbReference>
<reference evidence="7" key="1">
    <citation type="submission" date="2018-08" db="EMBL/GenBank/DDBJ databases">
        <authorList>
            <person name="Aghaee J."/>
            <person name="Esfahani K."/>
            <person name="Mirlohi A.F."/>
        </authorList>
    </citation>
    <scope>NUCLEOTIDE SEQUENCE</scope>
</reference>
<keyword evidence="4" id="KW-0456">Lyase</keyword>
<evidence type="ECO:0000259" key="5">
    <source>
        <dbReference type="Pfam" id="PF01397"/>
    </source>
</evidence>
<evidence type="ECO:0000256" key="3">
    <source>
        <dbReference type="ARBA" id="ARBA00022842"/>
    </source>
</evidence>
<dbReference type="InterPro" id="IPR005630">
    <property type="entry name" value="Terpene_synthase_metal-bd"/>
</dbReference>
<dbReference type="PANTHER" id="PTHR31225">
    <property type="entry name" value="OS04G0344100 PROTEIN-RELATED"/>
    <property type="match status" value="1"/>
</dbReference>
<comment type="cofactor">
    <cofactor evidence="1">
        <name>Mg(2+)</name>
        <dbReference type="ChEBI" id="CHEBI:18420"/>
    </cofactor>
</comment>
<dbReference type="InterPro" id="IPR008949">
    <property type="entry name" value="Isoprenoid_synthase_dom_sf"/>
</dbReference>
<keyword evidence="2" id="KW-0479">Metal-binding</keyword>
<dbReference type="FunFam" id="1.10.600.10:FF:000007">
    <property type="entry name" value="Isoprene synthase, chloroplastic"/>
    <property type="match status" value="1"/>
</dbReference>
<dbReference type="GO" id="GO:0000287">
    <property type="term" value="F:magnesium ion binding"/>
    <property type="evidence" value="ECO:0007669"/>
    <property type="project" value="InterPro"/>
</dbReference>
<dbReference type="GO" id="GO:0010333">
    <property type="term" value="F:terpene synthase activity"/>
    <property type="evidence" value="ECO:0007669"/>
    <property type="project" value="InterPro"/>
</dbReference>
<dbReference type="SFLD" id="SFLDG01604">
    <property type="entry name" value="Terpene_Cyclase_Like_1_C_Termi"/>
    <property type="match status" value="1"/>
</dbReference>
<dbReference type="InterPro" id="IPR008930">
    <property type="entry name" value="Terpenoid_cyclase/PrenylTrfase"/>
</dbReference>
<dbReference type="CDD" id="cd00684">
    <property type="entry name" value="Terpene_cyclase_plant_C1"/>
    <property type="match status" value="1"/>
</dbReference>
<keyword evidence="3" id="KW-0460">Magnesium</keyword>
<evidence type="ECO:0000256" key="2">
    <source>
        <dbReference type="ARBA" id="ARBA00022723"/>
    </source>
</evidence>
<evidence type="ECO:0000313" key="7">
    <source>
        <dbReference type="EMBL" id="QBA83293.1"/>
    </source>
</evidence>
<proteinExistence type="predicted"/>
<protein>
    <submittedName>
        <fullName evidence="7">Limonene synthase</fullName>
    </submittedName>
</protein>
<evidence type="ECO:0000256" key="4">
    <source>
        <dbReference type="ARBA" id="ARBA00023239"/>
    </source>
</evidence>
<dbReference type="Gene3D" id="1.10.600.10">
    <property type="entry name" value="Farnesyl Diphosphate Synthase"/>
    <property type="match status" value="1"/>
</dbReference>
<evidence type="ECO:0000259" key="6">
    <source>
        <dbReference type="Pfam" id="PF03936"/>
    </source>
</evidence>
<dbReference type="InterPro" id="IPR001906">
    <property type="entry name" value="Terpene_synth_N"/>
</dbReference>
<organism evidence="7">
    <name type="scientific">Mentha spicata</name>
    <name type="common">Spearmint</name>
    <dbReference type="NCBI Taxonomy" id="29719"/>
    <lineage>
        <taxon>Eukaryota</taxon>
        <taxon>Viridiplantae</taxon>
        <taxon>Streptophyta</taxon>
        <taxon>Embryophyta</taxon>
        <taxon>Tracheophyta</taxon>
        <taxon>Spermatophyta</taxon>
        <taxon>Magnoliopsida</taxon>
        <taxon>eudicotyledons</taxon>
        <taxon>Gunneridae</taxon>
        <taxon>Pentapetalae</taxon>
        <taxon>asterids</taxon>
        <taxon>lamiids</taxon>
        <taxon>Lamiales</taxon>
        <taxon>Lamiaceae</taxon>
        <taxon>Nepetoideae</taxon>
        <taxon>Mentheae</taxon>
        <taxon>Menthinae</taxon>
        <taxon>Mentha</taxon>
    </lineage>
</organism>
<name>A0A411EYY1_MENSP</name>
<sequence length="618" mass="72100">MALKVFSVATQTAIPSKLTTCLQPSHLKSSPKLFSSTNKCSGRSRLRVYCSSSQLTTERRSGNYNPSRWDVEFIQSLHSDYKKDKHAIRASELVTLVKMELEKETDQIRQLELIDDLQRMGLSDHFQNEFKEILSSIYLDHHYYKNPFPKEERDLYSTSLAFRLLREHGFQVAQEVFDSFKNEEGEFKESLSDDTRGLLQLYEASFLLTEGETTLESAREFATKFLEERVNEGGGDGDLLTRIAYSLDIPLHWRIKRPNAPVWIEWYRKRPDMNPAVLELAILDLNIVQAQFQEELKESFRWWRNTGFVEKLPFARDRLVECYFWNTGIIEPRQHASARIMMGKVNALITVIDDIYDVYGTLEELEQFTDLIRRQTRKWLINHTNKKKKCDQVGYNSIDQLPDYMQLCFLALNNFVDDTSYDVMKEKGVNVIPYLRQSWVDLADKYMVEARWFYGGHKPSLEEYLENSWQSISGPCMLTHIFFRVTDSFTKETVDSLYKYHDLVRWSSFVLRLADDLGTSVEEVSRGDVPKSLQCYMSDYNASEAEARKHVKWLIAEVWKKMNAERVSKDSPFGKDFIGCAVDLGRMAQLMYHNGDGHGTQHPIIHQQMTRTLFEPFA</sequence>
<dbReference type="PANTHER" id="PTHR31225:SF9">
    <property type="entry name" value="TERPENE SYNTHASE 10"/>
    <property type="match status" value="1"/>
</dbReference>
<dbReference type="EMBL" id="MH748574">
    <property type="protein sequence ID" value="QBA83293.1"/>
    <property type="molecule type" value="Genomic_DNA"/>
</dbReference>
<dbReference type="AlphaFoldDB" id="A0A411EYY1"/>
<dbReference type="InterPro" id="IPR036965">
    <property type="entry name" value="Terpene_synth_N_sf"/>
</dbReference>
<dbReference type="GO" id="GO:0016102">
    <property type="term" value="P:diterpenoid biosynthetic process"/>
    <property type="evidence" value="ECO:0007669"/>
    <property type="project" value="InterPro"/>
</dbReference>
<dbReference type="SFLD" id="SFLDG01014">
    <property type="entry name" value="Terpene_Cyclase_Like_1_N-term"/>
    <property type="match status" value="1"/>
</dbReference>
<dbReference type="Pfam" id="PF01397">
    <property type="entry name" value="Terpene_synth"/>
    <property type="match status" value="1"/>
</dbReference>
<dbReference type="Pfam" id="PF03936">
    <property type="entry name" value="Terpene_synth_C"/>
    <property type="match status" value="1"/>
</dbReference>
<feature type="domain" description="Terpene synthase N-terminal" evidence="5">
    <location>
        <begin position="69"/>
        <end position="245"/>
    </location>
</feature>
<dbReference type="InterPro" id="IPR050148">
    <property type="entry name" value="Terpene_synthase-like"/>
</dbReference>